<dbReference type="KEGG" id="nak:EH165_02470"/>
<dbReference type="Proteomes" id="UP000268084">
    <property type="component" value="Chromosome"/>
</dbReference>
<reference evidence="5 6" key="1">
    <citation type="submission" date="2018-11" db="EMBL/GenBank/DDBJ databases">
        <authorList>
            <person name="Da X."/>
        </authorList>
    </citation>
    <scope>NUCLEOTIDE SEQUENCE [LARGE SCALE GENOMIC DNA]</scope>
    <source>
        <strain evidence="5 6">S14-144</strain>
    </source>
</reference>
<sequence>MAKYEFQQGPSLRQVAAILQKYSSVDDAIDLARRVVCNIVLGNSDAHAKNLSLLHYPDGLIKLAPGYDLLSTVALGNISERGVSLSASARMGQFVNGVQNINSVTAADIAVEVSSWGNLNTQVSMGLVSETISNLQAAASEVDGSPAVLSVVRQRCASLLRSDPAGGVSPR</sequence>
<evidence type="ECO:0000256" key="3">
    <source>
        <dbReference type="ARBA" id="ARBA00022777"/>
    </source>
</evidence>
<dbReference type="AlphaFoldDB" id="A0A3G8ZIJ7"/>
<feature type="domain" description="HipA-like C-terminal" evidence="4">
    <location>
        <begin position="4"/>
        <end position="87"/>
    </location>
</feature>
<dbReference type="InterPro" id="IPR052028">
    <property type="entry name" value="HipA_Ser/Thr_kinase"/>
</dbReference>
<dbReference type="GO" id="GO:0004674">
    <property type="term" value="F:protein serine/threonine kinase activity"/>
    <property type="evidence" value="ECO:0007669"/>
    <property type="project" value="TreeGrafter"/>
</dbReference>
<keyword evidence="6" id="KW-1185">Reference proteome</keyword>
<protein>
    <submittedName>
        <fullName evidence="5">HipA domain-containing protein</fullName>
    </submittedName>
</protein>
<evidence type="ECO:0000259" key="4">
    <source>
        <dbReference type="Pfam" id="PF07804"/>
    </source>
</evidence>
<dbReference type="Pfam" id="PF07804">
    <property type="entry name" value="HipA_C"/>
    <property type="match status" value="1"/>
</dbReference>
<accession>A0A3G8ZIJ7</accession>
<evidence type="ECO:0000313" key="6">
    <source>
        <dbReference type="Proteomes" id="UP000268084"/>
    </source>
</evidence>
<evidence type="ECO:0000313" key="5">
    <source>
        <dbReference type="EMBL" id="AZI57189.1"/>
    </source>
</evidence>
<name>A0A3G8ZIJ7_9ACTN</name>
<dbReference type="EMBL" id="CP034170">
    <property type="protein sequence ID" value="AZI57189.1"/>
    <property type="molecule type" value="Genomic_DNA"/>
</dbReference>
<keyword evidence="3" id="KW-0418">Kinase</keyword>
<dbReference type="Gene3D" id="1.10.1070.20">
    <property type="match status" value="1"/>
</dbReference>
<dbReference type="GO" id="GO:0005829">
    <property type="term" value="C:cytosol"/>
    <property type="evidence" value="ECO:0007669"/>
    <property type="project" value="TreeGrafter"/>
</dbReference>
<proteinExistence type="inferred from homology"/>
<comment type="similarity">
    <text evidence="1">Belongs to the HipA Ser/Thr kinase family.</text>
</comment>
<dbReference type="PANTHER" id="PTHR37419">
    <property type="entry name" value="SERINE/THREONINE-PROTEIN KINASE TOXIN HIPA"/>
    <property type="match status" value="1"/>
</dbReference>
<organism evidence="5 6">
    <name type="scientific">Nakamurella antarctica</name>
    <dbReference type="NCBI Taxonomy" id="1902245"/>
    <lineage>
        <taxon>Bacteria</taxon>
        <taxon>Bacillati</taxon>
        <taxon>Actinomycetota</taxon>
        <taxon>Actinomycetes</taxon>
        <taxon>Nakamurellales</taxon>
        <taxon>Nakamurellaceae</taxon>
        <taxon>Nakamurella</taxon>
    </lineage>
</organism>
<evidence type="ECO:0000256" key="2">
    <source>
        <dbReference type="ARBA" id="ARBA00022679"/>
    </source>
</evidence>
<evidence type="ECO:0000256" key="1">
    <source>
        <dbReference type="ARBA" id="ARBA00010164"/>
    </source>
</evidence>
<keyword evidence="2" id="KW-0808">Transferase</keyword>
<dbReference type="OrthoDB" id="3182374at2"/>
<gene>
    <name evidence="5" type="ORF">EH165_02470</name>
</gene>
<reference evidence="5 6" key="2">
    <citation type="submission" date="2018-12" db="EMBL/GenBank/DDBJ databases">
        <title>Nakamurella antarcticus sp. nov., isolated from Antarctica South Shetland Islands soil.</title>
        <authorList>
            <person name="Peng F."/>
        </authorList>
    </citation>
    <scope>NUCLEOTIDE SEQUENCE [LARGE SCALE GENOMIC DNA]</scope>
    <source>
        <strain evidence="5 6">S14-144</strain>
    </source>
</reference>
<dbReference type="InterPro" id="IPR012893">
    <property type="entry name" value="HipA-like_C"/>
</dbReference>